<gene>
    <name evidence="4" type="ORF">D3875_01460</name>
</gene>
<evidence type="ECO:0000259" key="2">
    <source>
        <dbReference type="Pfam" id="PF01909"/>
    </source>
</evidence>
<name>A0A418VGF6_9DEIO</name>
<evidence type="ECO:0000313" key="4">
    <source>
        <dbReference type="EMBL" id="RJF75210.1"/>
    </source>
</evidence>
<organism evidence="4 5">
    <name type="scientific">Deinococcus cavernae</name>
    <dbReference type="NCBI Taxonomy" id="2320857"/>
    <lineage>
        <taxon>Bacteria</taxon>
        <taxon>Thermotogati</taxon>
        <taxon>Deinococcota</taxon>
        <taxon>Deinococci</taxon>
        <taxon>Deinococcales</taxon>
        <taxon>Deinococcaceae</taxon>
        <taxon>Deinococcus</taxon>
    </lineage>
</organism>
<accession>A0A418VGF6</accession>
<dbReference type="Proteomes" id="UP000286287">
    <property type="component" value="Unassembled WGS sequence"/>
</dbReference>
<dbReference type="RefSeq" id="WP_119760416.1">
    <property type="nucleotide sequence ID" value="NZ_QYUJ01000006.1"/>
</dbReference>
<keyword evidence="1" id="KW-0808">Transferase</keyword>
<sequence>MHRHTEAAMLPARHLPFPNSAGQQLDLLVSELRHLLGQQLIGIYLHGSLALGSFNPARSDLDVLVIVGSSLSTASKAALGRLLLRLSQQPYPLELSVLNAESLTPWTHPAPFEFHYSEDWRTAVTEVLKTGVWTLWPAGATDHDLAGHVTVTRARGIALLGPAAQEVLPPIPPGDHLASVVSDVREALARITEMPEYAILNACRTLAYLSNGQVLSKREGGEWALGEVPEDIVPMVQQALAAYRGGRWTGSLEPYKSSLSGWESDFQMNHKMAYEIRGRRFEVAYRSSIPQPRWRNMQGGQDRARAAAP</sequence>
<evidence type="ECO:0000259" key="3">
    <source>
        <dbReference type="Pfam" id="PF13427"/>
    </source>
</evidence>
<dbReference type="AlphaFoldDB" id="A0A418VGF6"/>
<dbReference type="Pfam" id="PF01909">
    <property type="entry name" value="NTP_transf_2"/>
    <property type="match status" value="1"/>
</dbReference>
<protein>
    <submittedName>
        <fullName evidence="4">DUF4111 domain-containing protein</fullName>
    </submittedName>
</protein>
<dbReference type="OrthoDB" id="5643411at2"/>
<feature type="domain" description="Polymerase nucleotidyl transferase" evidence="2">
    <location>
        <begin position="29"/>
        <end position="72"/>
    </location>
</feature>
<dbReference type="Pfam" id="PF13427">
    <property type="entry name" value="AadA_C"/>
    <property type="match status" value="1"/>
</dbReference>
<dbReference type="InterPro" id="IPR043519">
    <property type="entry name" value="NT_sf"/>
</dbReference>
<dbReference type="InterPro" id="IPR002934">
    <property type="entry name" value="Polymerase_NTP_transf_dom"/>
</dbReference>
<dbReference type="CDD" id="cd05403">
    <property type="entry name" value="NT_KNTase_like"/>
    <property type="match status" value="1"/>
</dbReference>
<comment type="caution">
    <text evidence="4">The sequence shown here is derived from an EMBL/GenBank/DDBJ whole genome shotgun (WGS) entry which is preliminary data.</text>
</comment>
<dbReference type="EMBL" id="QYUJ01000006">
    <property type="protein sequence ID" value="RJF75210.1"/>
    <property type="molecule type" value="Genomic_DNA"/>
</dbReference>
<evidence type="ECO:0000313" key="5">
    <source>
        <dbReference type="Proteomes" id="UP000286287"/>
    </source>
</evidence>
<dbReference type="GO" id="GO:0016779">
    <property type="term" value="F:nucleotidyltransferase activity"/>
    <property type="evidence" value="ECO:0007669"/>
    <property type="project" value="InterPro"/>
</dbReference>
<evidence type="ECO:0000256" key="1">
    <source>
        <dbReference type="ARBA" id="ARBA00022679"/>
    </source>
</evidence>
<dbReference type="InterPro" id="IPR025184">
    <property type="entry name" value="AadA_C"/>
</dbReference>
<proteinExistence type="predicted"/>
<dbReference type="SUPFAM" id="SSF81301">
    <property type="entry name" value="Nucleotidyltransferase"/>
    <property type="match status" value="1"/>
</dbReference>
<reference evidence="4 5" key="1">
    <citation type="submission" date="2018-09" db="EMBL/GenBank/DDBJ databases">
        <authorList>
            <person name="Zhu H."/>
        </authorList>
    </citation>
    <scope>NUCLEOTIDE SEQUENCE [LARGE SCALE GENOMIC DNA]</scope>
    <source>
        <strain evidence="4 5">K2S05-167</strain>
    </source>
</reference>
<feature type="domain" description="Adenylyltransferase AadA C-terminal" evidence="3">
    <location>
        <begin position="166"/>
        <end position="246"/>
    </location>
</feature>
<keyword evidence="5" id="KW-1185">Reference proteome</keyword>
<dbReference type="Gene3D" id="3.30.460.10">
    <property type="entry name" value="Beta Polymerase, domain 2"/>
    <property type="match status" value="1"/>
</dbReference>